<feature type="non-terminal residue" evidence="1">
    <location>
        <position position="1"/>
    </location>
</feature>
<dbReference type="EMBL" id="BMAW01114647">
    <property type="protein sequence ID" value="GFT62668.1"/>
    <property type="molecule type" value="Genomic_DNA"/>
</dbReference>
<comment type="caution">
    <text evidence="1">The sequence shown here is derived from an EMBL/GenBank/DDBJ whole genome shotgun (WGS) entry which is preliminary data.</text>
</comment>
<organism evidence="1 2">
    <name type="scientific">Nephila pilipes</name>
    <name type="common">Giant wood spider</name>
    <name type="synonym">Nephila maculata</name>
    <dbReference type="NCBI Taxonomy" id="299642"/>
    <lineage>
        <taxon>Eukaryota</taxon>
        <taxon>Metazoa</taxon>
        <taxon>Ecdysozoa</taxon>
        <taxon>Arthropoda</taxon>
        <taxon>Chelicerata</taxon>
        <taxon>Arachnida</taxon>
        <taxon>Araneae</taxon>
        <taxon>Araneomorphae</taxon>
        <taxon>Entelegynae</taxon>
        <taxon>Araneoidea</taxon>
        <taxon>Nephilidae</taxon>
        <taxon>Nephila</taxon>
    </lineage>
</organism>
<accession>A0A8X6PBT1</accession>
<sequence>AHSELDECLIKEAKECEVENSSIVQELLEIYNDTCTEGTPMNAMFQKHHKCLYERTTMVNFQCMQMVLREIIALGNPDQDNYAEKVRNLGCQYDDSLNVCFNKGIEDICGKEAVEFRIDLVKASNALSTEACRLVREESNDVRHVSRQRRHASAMIEMPPHISNVAASNHYAAALYMGSNMAPNYE</sequence>
<dbReference type="AlphaFoldDB" id="A0A8X6PBT1"/>
<keyword evidence="2" id="KW-1185">Reference proteome</keyword>
<protein>
    <submittedName>
        <fullName evidence="1">Uncharacterized protein</fullName>
    </submittedName>
</protein>
<evidence type="ECO:0000313" key="2">
    <source>
        <dbReference type="Proteomes" id="UP000887013"/>
    </source>
</evidence>
<dbReference type="Proteomes" id="UP000887013">
    <property type="component" value="Unassembled WGS sequence"/>
</dbReference>
<gene>
    <name evidence="1" type="primary">NCL1_34639</name>
    <name evidence="1" type="ORF">NPIL_572211</name>
</gene>
<name>A0A8X6PBT1_NEPPI</name>
<proteinExistence type="predicted"/>
<evidence type="ECO:0000313" key="1">
    <source>
        <dbReference type="EMBL" id="GFT62668.1"/>
    </source>
</evidence>
<dbReference type="OrthoDB" id="6421015at2759"/>
<reference evidence="1" key="1">
    <citation type="submission" date="2020-08" db="EMBL/GenBank/DDBJ databases">
        <title>Multicomponent nature underlies the extraordinary mechanical properties of spider dragline silk.</title>
        <authorList>
            <person name="Kono N."/>
            <person name="Nakamura H."/>
            <person name="Mori M."/>
            <person name="Yoshida Y."/>
            <person name="Ohtoshi R."/>
            <person name="Malay A.D."/>
            <person name="Moran D.A.P."/>
            <person name="Tomita M."/>
            <person name="Numata K."/>
            <person name="Arakawa K."/>
        </authorList>
    </citation>
    <scope>NUCLEOTIDE SEQUENCE</scope>
</reference>